<proteinExistence type="predicted"/>
<evidence type="ECO:0000313" key="2">
    <source>
        <dbReference type="Proteomes" id="UP000268014"/>
    </source>
</evidence>
<dbReference type="Proteomes" id="UP000268014">
    <property type="component" value="Unassembled WGS sequence"/>
</dbReference>
<reference evidence="3" key="1">
    <citation type="submission" date="2017-02" db="UniProtKB">
        <authorList>
            <consortium name="WormBaseParasite"/>
        </authorList>
    </citation>
    <scope>IDENTIFICATION</scope>
</reference>
<gene>
    <name evidence="1" type="ORF">HPLM_LOCUS12596</name>
</gene>
<reference evidence="1 2" key="2">
    <citation type="submission" date="2018-11" db="EMBL/GenBank/DDBJ databases">
        <authorList>
            <consortium name="Pathogen Informatics"/>
        </authorList>
    </citation>
    <scope>NUCLEOTIDE SEQUENCE [LARGE SCALE GENOMIC DNA]</scope>
    <source>
        <strain evidence="1 2">MHpl1</strain>
    </source>
</reference>
<dbReference type="WBParaSite" id="HPLM_0001260401-mRNA-1">
    <property type="protein sequence ID" value="HPLM_0001260401-mRNA-1"/>
    <property type="gene ID" value="HPLM_0001260401"/>
</dbReference>
<sequence>MSIIQQMGMKLYFLLSIPEIRDYEYPPLSSLFLLVIQ</sequence>
<evidence type="ECO:0000313" key="1">
    <source>
        <dbReference type="EMBL" id="VDO46124.1"/>
    </source>
</evidence>
<organism evidence="3">
    <name type="scientific">Haemonchus placei</name>
    <name type="common">Barber's pole worm</name>
    <dbReference type="NCBI Taxonomy" id="6290"/>
    <lineage>
        <taxon>Eukaryota</taxon>
        <taxon>Metazoa</taxon>
        <taxon>Ecdysozoa</taxon>
        <taxon>Nematoda</taxon>
        <taxon>Chromadorea</taxon>
        <taxon>Rhabditida</taxon>
        <taxon>Rhabditina</taxon>
        <taxon>Rhabditomorpha</taxon>
        <taxon>Strongyloidea</taxon>
        <taxon>Trichostrongylidae</taxon>
        <taxon>Haemonchus</taxon>
    </lineage>
</organism>
<dbReference type="EMBL" id="UZAF01017914">
    <property type="protein sequence ID" value="VDO46124.1"/>
    <property type="molecule type" value="Genomic_DNA"/>
</dbReference>
<keyword evidence="2" id="KW-1185">Reference proteome</keyword>
<protein>
    <submittedName>
        <fullName evidence="1 3">Uncharacterized protein</fullName>
    </submittedName>
</protein>
<accession>A0A0N4WMY5</accession>
<dbReference type="AlphaFoldDB" id="A0A0N4WMY5"/>
<name>A0A0N4WMY5_HAEPC</name>
<evidence type="ECO:0000313" key="3">
    <source>
        <dbReference type="WBParaSite" id="HPLM_0001260401-mRNA-1"/>
    </source>
</evidence>